<keyword evidence="1 3" id="KW-0378">Hydrolase</keyword>
<dbReference type="Pfam" id="PF00702">
    <property type="entry name" value="Hydrolase"/>
    <property type="match status" value="1"/>
</dbReference>
<accession>A0ABW2PT35</accession>
<dbReference type="SFLD" id="SFLDS00003">
    <property type="entry name" value="Haloacid_Dehalogenase"/>
    <property type="match status" value="1"/>
</dbReference>
<comment type="caution">
    <text evidence="4">The sequence shown here is derived from an EMBL/GenBank/DDBJ whole genome shotgun (WGS) entry which is preliminary data.</text>
</comment>
<keyword evidence="5" id="KW-1185">Reference proteome</keyword>
<keyword evidence="2 3" id="KW-0460">Magnesium</keyword>
<comment type="catalytic activity">
    <reaction evidence="3">
        <text>O-phospho-D-serine + H2O = D-serine + phosphate</text>
        <dbReference type="Rhea" id="RHEA:24873"/>
        <dbReference type="ChEBI" id="CHEBI:15377"/>
        <dbReference type="ChEBI" id="CHEBI:35247"/>
        <dbReference type="ChEBI" id="CHEBI:43474"/>
        <dbReference type="ChEBI" id="CHEBI:58680"/>
        <dbReference type="EC" id="3.1.3.3"/>
    </reaction>
</comment>
<dbReference type="NCBIfam" id="TIGR01662">
    <property type="entry name" value="HAD-SF-IIIA"/>
    <property type="match status" value="1"/>
</dbReference>
<keyword evidence="3" id="KW-0170">Cobalt</keyword>
<dbReference type="PANTHER" id="PTHR46470">
    <property type="entry name" value="N-ACYLNEURAMINATE-9-PHOSPHATASE"/>
    <property type="match status" value="1"/>
</dbReference>
<comment type="function">
    <text evidence="3">Catalyzes the last step of the phosphorylated serine biosynthetic pathway, i.e. dephosphorylation of O-phospho-L-serine to form L-serine.</text>
</comment>
<evidence type="ECO:0000256" key="3">
    <source>
        <dbReference type="HAMAP-Rule" id="MF_02240"/>
    </source>
</evidence>
<comment type="catalytic activity">
    <reaction evidence="3">
        <text>O-phospho-L-serine + H2O = L-serine + phosphate</text>
        <dbReference type="Rhea" id="RHEA:21208"/>
        <dbReference type="ChEBI" id="CHEBI:15377"/>
        <dbReference type="ChEBI" id="CHEBI:33384"/>
        <dbReference type="ChEBI" id="CHEBI:43474"/>
        <dbReference type="ChEBI" id="CHEBI:57524"/>
        <dbReference type="EC" id="3.1.3.3"/>
    </reaction>
</comment>
<dbReference type="RefSeq" id="WP_380962478.1">
    <property type="nucleotide sequence ID" value="NZ_JBHTCO010000001.1"/>
</dbReference>
<dbReference type="SUPFAM" id="SSF56784">
    <property type="entry name" value="HAD-like"/>
    <property type="match status" value="1"/>
</dbReference>
<dbReference type="InterPro" id="IPR023214">
    <property type="entry name" value="HAD_sf"/>
</dbReference>
<dbReference type="SFLD" id="SFLDG01129">
    <property type="entry name" value="C1.5:_HAD__Beta-PGM__Phosphata"/>
    <property type="match status" value="1"/>
</dbReference>
<dbReference type="GO" id="GO:0016787">
    <property type="term" value="F:hydrolase activity"/>
    <property type="evidence" value="ECO:0007669"/>
    <property type="project" value="UniProtKB-KW"/>
</dbReference>
<evidence type="ECO:0000313" key="4">
    <source>
        <dbReference type="EMBL" id="MFC7391461.1"/>
    </source>
</evidence>
<protein>
    <recommendedName>
        <fullName evidence="3">Phosphoserine phosphatase</fullName>
        <shortName evidence="3">PSP</shortName>
        <ecNumber evidence="3">3.1.3.3</ecNumber>
    </recommendedName>
</protein>
<evidence type="ECO:0000256" key="2">
    <source>
        <dbReference type="ARBA" id="ARBA00022842"/>
    </source>
</evidence>
<dbReference type="InterPro" id="IPR036412">
    <property type="entry name" value="HAD-like_sf"/>
</dbReference>
<dbReference type="EC" id="3.1.3.3" evidence="3"/>
<dbReference type="InterPro" id="IPR051400">
    <property type="entry name" value="HAD-like_hydrolase"/>
</dbReference>
<name>A0ABW2PT35_9BACL</name>
<sequence length="267" mass="30015">MKAVFFDLDDTLLWDSKCIKEAFAATCSEASNKIGINPDEIEEHVRKKARTIYAQYDVYPFTKMIGINPFEGLWGTFHDGTFEFPKLEQIASEYQNRAWTEGLQDLGINDGEVGKELAVIFKETREKLAFLYPETLDVLKNLKEEYRLVLITNGAPSLQNHKLKTANELPPFFEKIIISGDFGKGKPDPALFEHALAETGLKKDEAIMVGDNLNTDIKGANSAGMKSIWINHHGAAAPDDNQPAYEVNRLKDILPILNQLEKIPMNT</sequence>
<dbReference type="HAMAP" id="MF_02240">
    <property type="entry name" value="PSP"/>
    <property type="match status" value="1"/>
</dbReference>
<keyword evidence="3" id="KW-0718">Serine biosynthesis</keyword>
<comment type="cofactor">
    <cofactor evidence="3">
        <name>Mg(2+)</name>
        <dbReference type="ChEBI" id="CHEBI:18420"/>
    </cofactor>
    <cofactor evidence="3">
        <name>Co(2+)</name>
        <dbReference type="ChEBI" id="CHEBI:48828"/>
    </cofactor>
</comment>
<dbReference type="PANTHER" id="PTHR46470:SF3">
    <property type="entry name" value="N-ACYLNEURAMINATE-9-PHOSPHATASE"/>
    <property type="match status" value="1"/>
</dbReference>
<dbReference type="EMBL" id="JBHTCO010000001">
    <property type="protein sequence ID" value="MFC7391461.1"/>
    <property type="molecule type" value="Genomic_DNA"/>
</dbReference>
<dbReference type="NCBIfam" id="TIGR01509">
    <property type="entry name" value="HAD-SF-IA-v3"/>
    <property type="match status" value="1"/>
</dbReference>
<dbReference type="SFLD" id="SFLDG01135">
    <property type="entry name" value="C1.5.6:_HAD__Beta-PGM__Phospha"/>
    <property type="match status" value="1"/>
</dbReference>
<dbReference type="Gene3D" id="1.20.120.1600">
    <property type="match status" value="1"/>
</dbReference>
<evidence type="ECO:0000313" key="5">
    <source>
        <dbReference type="Proteomes" id="UP001596505"/>
    </source>
</evidence>
<dbReference type="Proteomes" id="UP001596505">
    <property type="component" value="Unassembled WGS sequence"/>
</dbReference>
<proteinExistence type="inferred from homology"/>
<comment type="similarity">
    <text evidence="3">Belongs to the HAD-like hydrolase superfamily.</text>
</comment>
<dbReference type="CDD" id="cd04305">
    <property type="entry name" value="HAD_Neu5Ac-Pase_like"/>
    <property type="match status" value="1"/>
</dbReference>
<dbReference type="InterPro" id="IPR006549">
    <property type="entry name" value="HAD-SF_hydro_IIIA"/>
</dbReference>
<comment type="pathway">
    <text evidence="3">Amino-acid biosynthesis; L-serine biosynthesis; L-serine from 3-phospho-D-glycerate: step 3/3.</text>
</comment>
<gene>
    <name evidence="4" type="ORF">ACFQRG_00355</name>
</gene>
<keyword evidence="3" id="KW-0028">Amino-acid biosynthesis</keyword>
<organism evidence="4 5">
    <name type="scientific">Scopulibacillus cellulosilyticus</name>
    <dbReference type="NCBI Taxonomy" id="2665665"/>
    <lineage>
        <taxon>Bacteria</taxon>
        <taxon>Bacillati</taxon>
        <taxon>Bacillota</taxon>
        <taxon>Bacilli</taxon>
        <taxon>Bacillales</taxon>
        <taxon>Sporolactobacillaceae</taxon>
        <taxon>Scopulibacillus</taxon>
    </lineage>
</organism>
<evidence type="ECO:0000256" key="1">
    <source>
        <dbReference type="ARBA" id="ARBA00022801"/>
    </source>
</evidence>
<dbReference type="Gene3D" id="3.40.50.1000">
    <property type="entry name" value="HAD superfamily/HAD-like"/>
    <property type="match status" value="1"/>
</dbReference>
<dbReference type="InterPro" id="IPR044266">
    <property type="entry name" value="PSP_YsaA"/>
</dbReference>
<reference evidence="5" key="1">
    <citation type="journal article" date="2019" name="Int. J. Syst. Evol. Microbiol.">
        <title>The Global Catalogue of Microorganisms (GCM) 10K type strain sequencing project: providing services to taxonomists for standard genome sequencing and annotation.</title>
        <authorList>
            <consortium name="The Broad Institute Genomics Platform"/>
            <consortium name="The Broad Institute Genome Sequencing Center for Infectious Disease"/>
            <person name="Wu L."/>
            <person name="Ma J."/>
        </authorList>
    </citation>
    <scope>NUCLEOTIDE SEQUENCE [LARGE SCALE GENOMIC DNA]</scope>
    <source>
        <strain evidence="5">CGMCC 1.16305</strain>
    </source>
</reference>
<dbReference type="NCBIfam" id="TIGR01549">
    <property type="entry name" value="HAD-SF-IA-v1"/>
    <property type="match status" value="1"/>
</dbReference>
<dbReference type="InterPro" id="IPR006439">
    <property type="entry name" value="HAD-SF_hydro_IA"/>
</dbReference>